<keyword evidence="4" id="KW-1185">Reference proteome</keyword>
<dbReference type="GO" id="GO:0006006">
    <property type="term" value="P:glucose metabolic process"/>
    <property type="evidence" value="ECO:0007669"/>
    <property type="project" value="UniProtKB-KW"/>
</dbReference>
<dbReference type="EC" id="3.1.1.31" evidence="3"/>
<dbReference type="Gene3D" id="2.130.10.10">
    <property type="entry name" value="YVTN repeat-like/Quinoprotein amine dehydrogenase"/>
    <property type="match status" value="1"/>
</dbReference>
<keyword evidence="3" id="KW-0378">Hydrolase</keyword>
<keyword evidence="2" id="KW-0119">Carbohydrate metabolism</keyword>
<dbReference type="InterPro" id="IPR019405">
    <property type="entry name" value="Lactonase_7-beta_prop"/>
</dbReference>
<dbReference type="RefSeq" id="WP_184747806.1">
    <property type="nucleotide sequence ID" value="NZ_JACHGJ010000007.1"/>
</dbReference>
<evidence type="ECO:0000313" key="4">
    <source>
        <dbReference type="Proteomes" id="UP000587760"/>
    </source>
</evidence>
<comment type="caution">
    <text evidence="3">The sequence shown here is derived from an EMBL/GenBank/DDBJ whole genome shotgun (WGS) entry which is preliminary data.</text>
</comment>
<protein>
    <submittedName>
        <fullName evidence="3">6-phosphogluconolactonase</fullName>
        <ecNumber evidence="3">3.1.1.31</ecNumber>
    </submittedName>
</protein>
<evidence type="ECO:0000313" key="3">
    <source>
        <dbReference type="EMBL" id="MBB6481565.1"/>
    </source>
</evidence>
<dbReference type="Pfam" id="PF10282">
    <property type="entry name" value="Lactonase"/>
    <property type="match status" value="1"/>
</dbReference>
<dbReference type="InterPro" id="IPR011048">
    <property type="entry name" value="Haem_d1_sf"/>
</dbReference>
<dbReference type="EMBL" id="JACHGJ010000007">
    <property type="protein sequence ID" value="MBB6481565.1"/>
    <property type="molecule type" value="Genomic_DNA"/>
</dbReference>
<name>A0A841RC55_9SPIO</name>
<dbReference type="AlphaFoldDB" id="A0A841RC55"/>
<dbReference type="SUPFAM" id="SSF51004">
    <property type="entry name" value="C-terminal (heme d1) domain of cytochrome cd1-nitrite reductase"/>
    <property type="match status" value="1"/>
</dbReference>
<sequence>MSEMKLAVGTYTMCAGHVPDARGKGVEILSFDEVTGSFSELYTMGEMKNPTYLSWNGNTSSLYAIEEDPENVGMIRQFIREKDGSFGKGISLRGQCGALCHISVNHSGDSLYASSYQNGSICGFHLNRDSEPEEWGRISYEGKGPDPLRQEAPHAHQILLDPEETRAYICDLGTDRVHIHSLERGLKGEDGCLELPAGYGPRHMVFDPSGAYAFILCELKAQLILARRNRKDGTLKIVEDIALPAESFSGTPAPAAIKMHPSGHTLALSNRFIDRIEVYGLVREEDRLTLQWIDGFSSEGKTPRDITFSPSGDWLFIANQDSHNIAAKRFDGKTGIPESSRPVSYETGSPVCIVPLL</sequence>
<dbReference type="GO" id="GO:0017057">
    <property type="term" value="F:6-phosphogluconolactonase activity"/>
    <property type="evidence" value="ECO:0007669"/>
    <property type="project" value="UniProtKB-EC"/>
</dbReference>
<dbReference type="PANTHER" id="PTHR30344">
    <property type="entry name" value="6-PHOSPHOGLUCONOLACTONASE-RELATED"/>
    <property type="match status" value="1"/>
</dbReference>
<accession>A0A841RC55</accession>
<reference evidence="3 4" key="1">
    <citation type="submission" date="2020-08" db="EMBL/GenBank/DDBJ databases">
        <title>Genomic Encyclopedia of Type Strains, Phase IV (KMG-IV): sequencing the most valuable type-strain genomes for metagenomic binning, comparative biology and taxonomic classification.</title>
        <authorList>
            <person name="Goeker M."/>
        </authorList>
    </citation>
    <scope>NUCLEOTIDE SEQUENCE [LARGE SCALE GENOMIC DNA]</scope>
    <source>
        <strain evidence="3 4">DSM 2461</strain>
    </source>
</reference>
<evidence type="ECO:0000256" key="2">
    <source>
        <dbReference type="ARBA" id="ARBA00022526"/>
    </source>
</evidence>
<proteinExistence type="inferred from homology"/>
<dbReference type="PANTHER" id="PTHR30344:SF1">
    <property type="entry name" value="6-PHOSPHOGLUCONOLACTONASE"/>
    <property type="match status" value="1"/>
</dbReference>
<dbReference type="InterPro" id="IPR015943">
    <property type="entry name" value="WD40/YVTN_repeat-like_dom_sf"/>
</dbReference>
<dbReference type="Proteomes" id="UP000587760">
    <property type="component" value="Unassembled WGS sequence"/>
</dbReference>
<dbReference type="InterPro" id="IPR050282">
    <property type="entry name" value="Cycloisomerase_2"/>
</dbReference>
<keyword evidence="2" id="KW-0313">Glucose metabolism</keyword>
<gene>
    <name evidence="3" type="ORF">HNR50_003245</name>
</gene>
<organism evidence="3 4">
    <name type="scientific">Spirochaeta isovalerica</name>
    <dbReference type="NCBI Taxonomy" id="150"/>
    <lineage>
        <taxon>Bacteria</taxon>
        <taxon>Pseudomonadati</taxon>
        <taxon>Spirochaetota</taxon>
        <taxon>Spirochaetia</taxon>
        <taxon>Spirochaetales</taxon>
        <taxon>Spirochaetaceae</taxon>
        <taxon>Spirochaeta</taxon>
    </lineage>
</organism>
<evidence type="ECO:0000256" key="1">
    <source>
        <dbReference type="ARBA" id="ARBA00005564"/>
    </source>
</evidence>
<comment type="similarity">
    <text evidence="1">Belongs to the cycloisomerase 2 family.</text>
</comment>